<dbReference type="GO" id="GO:0003700">
    <property type="term" value="F:DNA-binding transcription factor activity"/>
    <property type="evidence" value="ECO:0007669"/>
    <property type="project" value="InterPro"/>
</dbReference>
<evidence type="ECO:0000313" key="7">
    <source>
        <dbReference type="Proteomes" id="UP000036771"/>
    </source>
</evidence>
<sequence length="114" mass="12923">MELDRLRLFYYTAKEKNVTRAAKYLGLTQSALSRNIQNLEKQLSAVLFIRHPRGLILTKQGEILFEHAKNIMTEVELAKNEISGLTDKVIGELTITTSYGYASTVLSRHIAKNL</sequence>
<proteinExistence type="inferred from homology"/>
<keyword evidence="4" id="KW-0804">Transcription</keyword>
<comment type="caution">
    <text evidence="6">The sequence shown here is derived from an EMBL/GenBank/DDBJ whole genome shotgun (WGS) entry which is preliminary data.</text>
</comment>
<evidence type="ECO:0000256" key="4">
    <source>
        <dbReference type="ARBA" id="ARBA00023163"/>
    </source>
</evidence>
<dbReference type="STRING" id="1629334.Cva_01730"/>
<dbReference type="AlphaFoldDB" id="A0A0K8MEV4"/>
<dbReference type="PRINTS" id="PR00039">
    <property type="entry name" value="HTHLYSR"/>
</dbReference>
<dbReference type="InterPro" id="IPR036388">
    <property type="entry name" value="WH-like_DNA-bd_sf"/>
</dbReference>
<dbReference type="InterPro" id="IPR000847">
    <property type="entry name" value="LysR_HTH_N"/>
</dbReference>
<reference evidence="6 7" key="1">
    <citation type="submission" date="2015-03" db="EMBL/GenBank/DDBJ databases">
        <title>Caedibacter varicaedens, whole genome shotgun sequence.</title>
        <authorList>
            <person name="Suzuki H."/>
            <person name="Dapper A.L."/>
            <person name="Gibson A.K."/>
            <person name="Jackson C."/>
            <person name="Lee H."/>
            <person name="Pejaver V.R."/>
            <person name="Doak T."/>
            <person name="Lynch M."/>
        </authorList>
    </citation>
    <scope>NUCLEOTIDE SEQUENCE [LARGE SCALE GENOMIC DNA]</scope>
</reference>
<dbReference type="EMBL" id="BBVC01000121">
    <property type="protein sequence ID" value="GAO99055.1"/>
    <property type="molecule type" value="Genomic_DNA"/>
</dbReference>
<evidence type="ECO:0000256" key="2">
    <source>
        <dbReference type="ARBA" id="ARBA00023015"/>
    </source>
</evidence>
<dbReference type="Gene3D" id="1.10.10.10">
    <property type="entry name" value="Winged helix-like DNA-binding domain superfamily/Winged helix DNA-binding domain"/>
    <property type="match status" value="1"/>
</dbReference>
<protein>
    <submittedName>
        <fullName evidence="6">HTH-type transcriptional regulator CysL</fullName>
    </submittedName>
</protein>
<evidence type="ECO:0000256" key="3">
    <source>
        <dbReference type="ARBA" id="ARBA00023125"/>
    </source>
</evidence>
<feature type="domain" description="HTH lysR-type" evidence="5">
    <location>
        <begin position="1"/>
        <end position="58"/>
    </location>
</feature>
<dbReference type="PANTHER" id="PTHR30126">
    <property type="entry name" value="HTH-TYPE TRANSCRIPTIONAL REGULATOR"/>
    <property type="match status" value="1"/>
</dbReference>
<dbReference type="OrthoDB" id="7624726at2"/>
<name>A0A0K8MEV4_9PROT</name>
<organism evidence="6 7">
    <name type="scientific">Caedimonas varicaedens</name>
    <dbReference type="NCBI Taxonomy" id="1629334"/>
    <lineage>
        <taxon>Bacteria</taxon>
        <taxon>Pseudomonadati</taxon>
        <taxon>Pseudomonadota</taxon>
        <taxon>Alphaproteobacteria</taxon>
        <taxon>Holosporales</taxon>
        <taxon>Caedimonadaceae</taxon>
        <taxon>Caedimonas</taxon>
    </lineage>
</organism>
<dbReference type="Pfam" id="PF00126">
    <property type="entry name" value="HTH_1"/>
    <property type="match status" value="1"/>
</dbReference>
<comment type="similarity">
    <text evidence="1">Belongs to the LysR transcriptional regulatory family.</text>
</comment>
<dbReference type="Proteomes" id="UP000036771">
    <property type="component" value="Unassembled WGS sequence"/>
</dbReference>
<evidence type="ECO:0000259" key="5">
    <source>
        <dbReference type="PROSITE" id="PS50931"/>
    </source>
</evidence>
<dbReference type="GO" id="GO:0000976">
    <property type="term" value="F:transcription cis-regulatory region binding"/>
    <property type="evidence" value="ECO:0007669"/>
    <property type="project" value="TreeGrafter"/>
</dbReference>
<dbReference type="PROSITE" id="PS50931">
    <property type="entry name" value="HTH_LYSR"/>
    <property type="match status" value="1"/>
</dbReference>
<dbReference type="InterPro" id="IPR036390">
    <property type="entry name" value="WH_DNA-bd_sf"/>
</dbReference>
<dbReference type="SUPFAM" id="SSF46785">
    <property type="entry name" value="Winged helix' DNA-binding domain"/>
    <property type="match status" value="1"/>
</dbReference>
<keyword evidence="3" id="KW-0238">DNA-binding</keyword>
<evidence type="ECO:0000313" key="6">
    <source>
        <dbReference type="EMBL" id="GAO99055.1"/>
    </source>
</evidence>
<dbReference type="FunFam" id="1.10.10.10:FF:000001">
    <property type="entry name" value="LysR family transcriptional regulator"/>
    <property type="match status" value="1"/>
</dbReference>
<dbReference type="PANTHER" id="PTHR30126:SF40">
    <property type="entry name" value="HTH-TYPE TRANSCRIPTIONAL REGULATOR GLTR"/>
    <property type="match status" value="1"/>
</dbReference>
<keyword evidence="2" id="KW-0805">Transcription regulation</keyword>
<keyword evidence="7" id="KW-1185">Reference proteome</keyword>
<gene>
    <name evidence="6" type="primary">cysL_5</name>
    <name evidence="6" type="ORF">Cva_01730</name>
</gene>
<accession>A0A0K8MEV4</accession>
<evidence type="ECO:0000256" key="1">
    <source>
        <dbReference type="ARBA" id="ARBA00009437"/>
    </source>
</evidence>